<dbReference type="AlphaFoldDB" id="A0A316CAB9"/>
<comment type="caution">
    <text evidence="1">The sequence shown here is derived from an EMBL/GenBank/DDBJ whole genome shotgun (WGS) entry which is preliminary data.</text>
</comment>
<name>A0A316CAB9_PSESE</name>
<gene>
    <name evidence="1" type="ORF">C7441_1011</name>
</gene>
<evidence type="ECO:0000313" key="2">
    <source>
        <dbReference type="Proteomes" id="UP000245396"/>
    </source>
</evidence>
<reference evidence="1 2" key="1">
    <citation type="submission" date="2018-05" db="EMBL/GenBank/DDBJ databases">
        <title>Genomic Encyclopedia of Type Strains, Phase IV (KMG-IV): sequencing the most valuable type-strain genomes for metagenomic binning, comparative biology and taxonomic classification.</title>
        <authorList>
            <person name="Goeker M."/>
        </authorList>
    </citation>
    <scope>NUCLEOTIDE SEQUENCE [LARGE SCALE GENOMIC DNA]</scope>
    <source>
        <strain evidence="1 2">DSM 6986</strain>
    </source>
</reference>
<dbReference type="Proteomes" id="UP000245396">
    <property type="component" value="Unassembled WGS sequence"/>
</dbReference>
<organism evidence="1 2">
    <name type="scientific">Pseudaminobacter salicylatoxidans</name>
    <dbReference type="NCBI Taxonomy" id="93369"/>
    <lineage>
        <taxon>Bacteria</taxon>
        <taxon>Pseudomonadati</taxon>
        <taxon>Pseudomonadota</taxon>
        <taxon>Alphaproteobacteria</taxon>
        <taxon>Hyphomicrobiales</taxon>
        <taxon>Phyllobacteriaceae</taxon>
        <taxon>Pseudaminobacter</taxon>
    </lineage>
</organism>
<feature type="non-terminal residue" evidence="1">
    <location>
        <position position="34"/>
    </location>
</feature>
<sequence>MSEFKSDIEIARGARKRPIQEVGGKIGIPGEHLL</sequence>
<evidence type="ECO:0000313" key="1">
    <source>
        <dbReference type="EMBL" id="PWJ86123.1"/>
    </source>
</evidence>
<protein>
    <submittedName>
        <fullName evidence="1">Uncharacterized protein</fullName>
    </submittedName>
</protein>
<keyword evidence="2" id="KW-1185">Reference proteome</keyword>
<accession>A0A316CAB9</accession>
<proteinExistence type="predicted"/>
<dbReference type="EMBL" id="QGGG01000001">
    <property type="protein sequence ID" value="PWJ86123.1"/>
    <property type="molecule type" value="Genomic_DNA"/>
</dbReference>